<dbReference type="RefSeq" id="WP_344795579.1">
    <property type="nucleotide sequence ID" value="NZ_BAABAU010000001.1"/>
</dbReference>
<sequence length="237" mass="24558">MIRVVRARLEVVADARGSERGLSLAELLVAMTVFGILLAMTAGFMVNASRANITNRTIDSTNRTAANAMDEVTRVLRGAATNTVANQSLPDPAFAQATDNALTVYSYVDLSTSKVAPVKVQFFVDASKNLVEWKWAATPAGVNFTFPSSASCATSCTSRILGSPVVLPAAGGPKLFTYLDSTGTAIATVGGVLPAAVVNNVAAVTISLQFGSTSSANQSTLLTNSVGLPNLNVARTN</sequence>
<evidence type="ECO:0000313" key="2">
    <source>
        <dbReference type="EMBL" id="GAA4266394.1"/>
    </source>
</evidence>
<accession>A0ABP8E2X2</accession>
<keyword evidence="1" id="KW-1133">Transmembrane helix</keyword>
<keyword evidence="3" id="KW-1185">Reference proteome</keyword>
<proteinExistence type="predicted"/>
<name>A0ABP8E2X2_9MICO</name>
<feature type="transmembrane region" description="Helical" evidence="1">
    <location>
        <begin position="21"/>
        <end position="46"/>
    </location>
</feature>
<evidence type="ECO:0000313" key="3">
    <source>
        <dbReference type="Proteomes" id="UP001501594"/>
    </source>
</evidence>
<comment type="caution">
    <text evidence="2">The sequence shown here is derived from an EMBL/GenBank/DDBJ whole genome shotgun (WGS) entry which is preliminary data.</text>
</comment>
<dbReference type="EMBL" id="BAABAU010000001">
    <property type="protein sequence ID" value="GAA4266394.1"/>
    <property type="molecule type" value="Genomic_DNA"/>
</dbReference>
<dbReference type="NCBIfam" id="TIGR02532">
    <property type="entry name" value="IV_pilin_GFxxxE"/>
    <property type="match status" value="1"/>
</dbReference>
<dbReference type="Pfam" id="PF07963">
    <property type="entry name" value="N_methyl"/>
    <property type="match status" value="1"/>
</dbReference>
<gene>
    <name evidence="2" type="ORF">GCM10022256_20060</name>
</gene>
<organism evidence="2 3">
    <name type="scientific">Frondihabitans peucedani</name>
    <dbReference type="NCBI Taxonomy" id="598626"/>
    <lineage>
        <taxon>Bacteria</taxon>
        <taxon>Bacillati</taxon>
        <taxon>Actinomycetota</taxon>
        <taxon>Actinomycetes</taxon>
        <taxon>Micrococcales</taxon>
        <taxon>Microbacteriaceae</taxon>
        <taxon>Frondihabitans</taxon>
    </lineage>
</organism>
<evidence type="ECO:0008006" key="4">
    <source>
        <dbReference type="Google" id="ProtNLM"/>
    </source>
</evidence>
<dbReference type="InterPro" id="IPR012902">
    <property type="entry name" value="N_methyl_site"/>
</dbReference>
<dbReference type="Proteomes" id="UP001501594">
    <property type="component" value="Unassembled WGS sequence"/>
</dbReference>
<keyword evidence="1" id="KW-0472">Membrane</keyword>
<keyword evidence="1" id="KW-0812">Transmembrane</keyword>
<protein>
    <recommendedName>
        <fullName evidence="4">Prepilin-type N-terminal cleavage/methylation domain-containing protein</fullName>
    </recommendedName>
</protein>
<evidence type="ECO:0000256" key="1">
    <source>
        <dbReference type="SAM" id="Phobius"/>
    </source>
</evidence>
<reference evidence="3" key="1">
    <citation type="journal article" date="2019" name="Int. J. Syst. Evol. Microbiol.">
        <title>The Global Catalogue of Microorganisms (GCM) 10K type strain sequencing project: providing services to taxonomists for standard genome sequencing and annotation.</title>
        <authorList>
            <consortium name="The Broad Institute Genomics Platform"/>
            <consortium name="The Broad Institute Genome Sequencing Center for Infectious Disease"/>
            <person name="Wu L."/>
            <person name="Ma J."/>
        </authorList>
    </citation>
    <scope>NUCLEOTIDE SEQUENCE [LARGE SCALE GENOMIC DNA]</scope>
    <source>
        <strain evidence="3">JCM 17442</strain>
    </source>
</reference>